<comment type="function">
    <text evidence="1">Mitochondrial DNA endonuclease involved in intron homing.</text>
</comment>
<keyword evidence="3" id="KW-0540">Nuclease</keyword>
<dbReference type="InterPro" id="IPR027434">
    <property type="entry name" value="Homing_endonucl"/>
</dbReference>
<dbReference type="InterPro" id="IPR004860">
    <property type="entry name" value="LAGLIDADG_dom"/>
</dbReference>
<accession>A0A5B9RD48</accession>
<keyword evidence="3" id="KW-0378">Hydrolase</keyword>
<keyword evidence="3" id="KW-0496">Mitochondrion</keyword>
<proteinExistence type="predicted"/>
<dbReference type="Pfam" id="PF00961">
    <property type="entry name" value="LAGLIDADG_1"/>
    <property type="match status" value="2"/>
</dbReference>
<geneLocation type="mitochondrion" evidence="3"/>
<sequence>MINNYVNLLYMLGTSKTLNTSNYLFYGNKVKVITMSNQQEAKVIFNFNFLRDYTRRSFLYLIESLRYSPTNSKNINLSLNSLKLILNNKLNILSIKNNKYSTKPVNNNSKIDPNWISGFVDAEGCFSVIIEIPNINKWRVRTFFEINLHIKDVDILYQIQSFFGVGAVYLRVDKKICVYRVSNIKYIRDLIIPHFKKYPLITQKAIDFDLWSKVIQIILNKEHLNKSGFETILTYYVSLNLGVSKKVFNYYPNIKPVKRGKVKLPLNLNPYWVSGFVSGDGGFSIIVRPSNSYILKQQVSCRFHIAQHIREIELMKLFSNYFNCGAVYVRSNSSQRCDFVVQDIGLLLYKIIPHFDLYPIFNLKNKDYICFKQALDIIKSKQHLTPEGLDKIKTLVLEMNSNRLK</sequence>
<evidence type="ECO:0000259" key="2">
    <source>
        <dbReference type="Pfam" id="PF00961"/>
    </source>
</evidence>
<feature type="domain" description="Homing endonuclease LAGLIDADG" evidence="2">
    <location>
        <begin position="274"/>
        <end position="374"/>
    </location>
</feature>
<evidence type="ECO:0000256" key="1">
    <source>
        <dbReference type="ARBA" id="ARBA00002670"/>
    </source>
</evidence>
<dbReference type="SUPFAM" id="SSF55608">
    <property type="entry name" value="Homing endonucleases"/>
    <property type="match status" value="2"/>
</dbReference>
<protein>
    <submittedName>
        <fullName evidence="3">LAGLIDADG homing endonuclease</fullName>
    </submittedName>
</protein>
<dbReference type="PANTHER" id="PTHR36181:SF4">
    <property type="entry name" value="LAGLIDADG ENDONUCLEASE"/>
    <property type="match status" value="1"/>
</dbReference>
<dbReference type="Gene3D" id="3.10.28.10">
    <property type="entry name" value="Homing endonucleases"/>
    <property type="match status" value="2"/>
</dbReference>
<reference evidence="3" key="1">
    <citation type="submission" date="2019-03" db="EMBL/GenBank/DDBJ databases">
        <title>Evidence of extensive intraspecific noncoding reshuffling in a 169kb mitochondrial genome of basidiomycete fungus.</title>
        <authorList>
            <person name="Lee H.-H."/>
            <person name="Ke H.-M."/>
            <person name="Lin C.-Y.I."/>
            <person name="Lee T.J."/>
            <person name="Chung C.-L."/>
            <person name="Tsai I.J."/>
        </authorList>
    </citation>
    <scope>NUCLEOTIDE SEQUENCE</scope>
    <source>
        <strain evidence="3">MF3/22</strain>
    </source>
</reference>
<name>A0A5B9RD48_9AGAM</name>
<dbReference type="GO" id="GO:0004519">
    <property type="term" value="F:endonuclease activity"/>
    <property type="evidence" value="ECO:0007669"/>
    <property type="project" value="UniProtKB-KW"/>
</dbReference>
<organism evidence="3">
    <name type="scientific">Fomitiporia mediterranea</name>
    <dbReference type="NCBI Taxonomy" id="208960"/>
    <lineage>
        <taxon>Eukaryota</taxon>
        <taxon>Fungi</taxon>
        <taxon>Dikarya</taxon>
        <taxon>Basidiomycota</taxon>
        <taxon>Agaricomycotina</taxon>
        <taxon>Agaricomycetes</taxon>
        <taxon>Hymenochaetales</taxon>
        <taxon>Hymenochaetaceae</taxon>
        <taxon>Fomitiporia</taxon>
    </lineage>
</organism>
<evidence type="ECO:0000313" key="3">
    <source>
        <dbReference type="EMBL" id="QEG57060.1"/>
    </source>
</evidence>
<dbReference type="GO" id="GO:0005739">
    <property type="term" value="C:mitochondrion"/>
    <property type="evidence" value="ECO:0007669"/>
    <property type="project" value="UniProtKB-ARBA"/>
</dbReference>
<dbReference type="PANTHER" id="PTHR36181">
    <property type="entry name" value="INTRON-ENCODED ENDONUCLEASE AI3-RELATED"/>
    <property type="match status" value="1"/>
</dbReference>
<keyword evidence="3" id="KW-0255">Endonuclease</keyword>
<dbReference type="AlphaFoldDB" id="A0A5B9RD48"/>
<feature type="domain" description="Homing endonuclease LAGLIDADG" evidence="2">
    <location>
        <begin position="116"/>
        <end position="214"/>
    </location>
</feature>
<gene>
    <name evidence="3" type="ORF">Fomme_000062</name>
</gene>
<dbReference type="InterPro" id="IPR051289">
    <property type="entry name" value="LAGLIDADG_Endonuclease"/>
</dbReference>
<dbReference type="EMBL" id="MK623258">
    <property type="protein sequence ID" value="QEG57060.1"/>
    <property type="molecule type" value="Genomic_DNA"/>
</dbReference>